<feature type="repeat" description="ANK" evidence="1">
    <location>
        <begin position="154"/>
        <end position="186"/>
    </location>
</feature>
<accession>A0A7I8JW89</accession>
<dbReference type="InterPro" id="IPR051616">
    <property type="entry name" value="Cul2-RING_E3_ligase_SR"/>
</dbReference>
<keyword evidence="1" id="KW-0040">ANK repeat</keyword>
<dbReference type="Pfam" id="PF12796">
    <property type="entry name" value="Ank_2"/>
    <property type="match status" value="2"/>
</dbReference>
<dbReference type="SMART" id="SM00248">
    <property type="entry name" value="ANK"/>
    <property type="match status" value="6"/>
</dbReference>
<dbReference type="Proteomes" id="UP000663760">
    <property type="component" value="Chromosome 1"/>
</dbReference>
<dbReference type="PROSITE" id="PS50088">
    <property type="entry name" value="ANK_REPEAT"/>
    <property type="match status" value="6"/>
</dbReference>
<feature type="repeat" description="ANK" evidence="1">
    <location>
        <begin position="122"/>
        <end position="154"/>
    </location>
</feature>
<dbReference type="PRINTS" id="PR01415">
    <property type="entry name" value="ANKYRIN"/>
</dbReference>
<evidence type="ECO:0000313" key="3">
    <source>
        <dbReference type="Proteomes" id="UP000663760"/>
    </source>
</evidence>
<keyword evidence="3" id="KW-1185">Reference proteome</keyword>
<protein>
    <submittedName>
        <fullName evidence="2">Uncharacterized protein</fullName>
    </submittedName>
</protein>
<dbReference type="InterPro" id="IPR002110">
    <property type="entry name" value="Ankyrin_rpt"/>
</dbReference>
<dbReference type="InterPro" id="IPR036770">
    <property type="entry name" value="Ankyrin_rpt-contain_sf"/>
</dbReference>
<organism evidence="2 3">
    <name type="scientific">Spirodela intermedia</name>
    <name type="common">Intermediate duckweed</name>
    <dbReference type="NCBI Taxonomy" id="51605"/>
    <lineage>
        <taxon>Eukaryota</taxon>
        <taxon>Viridiplantae</taxon>
        <taxon>Streptophyta</taxon>
        <taxon>Embryophyta</taxon>
        <taxon>Tracheophyta</taxon>
        <taxon>Spermatophyta</taxon>
        <taxon>Magnoliopsida</taxon>
        <taxon>Liliopsida</taxon>
        <taxon>Araceae</taxon>
        <taxon>Lemnoideae</taxon>
        <taxon>Spirodela</taxon>
    </lineage>
</organism>
<evidence type="ECO:0000313" key="2">
    <source>
        <dbReference type="EMBL" id="CAA7388046.1"/>
    </source>
</evidence>
<feature type="repeat" description="ANK" evidence="1">
    <location>
        <begin position="187"/>
        <end position="219"/>
    </location>
</feature>
<gene>
    <name evidence="2" type="ORF">SI8410_01000348</name>
</gene>
<dbReference type="Pfam" id="PF00023">
    <property type="entry name" value="Ank"/>
    <property type="match status" value="1"/>
</dbReference>
<dbReference type="PANTHER" id="PTHR46224:SF6">
    <property type="entry name" value="ANKYRIN REPEAT FAMILY PROTEIN"/>
    <property type="match status" value="1"/>
</dbReference>
<feature type="repeat" description="ANK" evidence="1">
    <location>
        <begin position="219"/>
        <end position="251"/>
    </location>
</feature>
<dbReference type="Gene3D" id="1.25.40.20">
    <property type="entry name" value="Ankyrin repeat-containing domain"/>
    <property type="match status" value="3"/>
</dbReference>
<name>A0A7I8JW89_SPIIN</name>
<dbReference type="InterPro" id="IPR011990">
    <property type="entry name" value="TPR-like_helical_dom_sf"/>
</dbReference>
<dbReference type="PROSITE" id="PS50297">
    <property type="entry name" value="ANK_REP_REGION"/>
    <property type="match status" value="4"/>
</dbReference>
<dbReference type="SUPFAM" id="SSF48452">
    <property type="entry name" value="TPR-like"/>
    <property type="match status" value="1"/>
</dbReference>
<proteinExistence type="predicted"/>
<dbReference type="EMBL" id="LR746264">
    <property type="protein sequence ID" value="CAA7388046.1"/>
    <property type="molecule type" value="Genomic_DNA"/>
</dbReference>
<dbReference type="PANTHER" id="PTHR46224">
    <property type="entry name" value="ANKYRIN REPEAT FAMILY PROTEIN"/>
    <property type="match status" value="1"/>
</dbReference>
<feature type="repeat" description="ANK" evidence="1">
    <location>
        <begin position="55"/>
        <end position="88"/>
    </location>
</feature>
<evidence type="ECO:0000256" key="1">
    <source>
        <dbReference type="PROSITE-ProRule" id="PRU00023"/>
    </source>
</evidence>
<sequence>MASNPAAALAVRDKVQKFLEAACAGNLDLFKKLARQLDVGDKGLARTVADVKDANKRTALHFAAREGKTSICKYLIEELGLDVDIRDEDSETPLIHASRQEHIVTAKYLLERGAEPAASSELGATSLHHSAGTGNVELLNLLLAKGVDVDSHCESGTPLIWAAGHGQDKAVKVLLEHHANPNAHTDDDITPLLSSVAAGSLPCLKLLIESGADVNVSAGGTTPLHVAADIGSTDLINSLLKAGADANAEDENFGKARIRMRKHKKSILARVCPYSWKYPVSSVAFMERIVVGNNIVKELKVGTFQKYYSNRYLNADDGHVVNFSTERTEDGLKPIQTAALRSNRKAVMILLPLTFPIQKIKDWSVDAVIDFMQSEFKQQEEKTEADARKENPLHLVDPVKVTPEAKEKSLEAKSRGNESFKGGDYLGAIDAYTQRFEEAANAFYEGVLLDPENQELVSAFRYCSCQISLSPLGFSYWGRERAIKPG</sequence>
<dbReference type="OrthoDB" id="20872at2759"/>
<reference evidence="2" key="1">
    <citation type="submission" date="2020-02" db="EMBL/GenBank/DDBJ databases">
        <authorList>
            <person name="Scholz U."/>
            <person name="Mascher M."/>
            <person name="Fiebig A."/>
        </authorList>
    </citation>
    <scope>NUCLEOTIDE SEQUENCE</scope>
</reference>
<dbReference type="SUPFAM" id="SSF48403">
    <property type="entry name" value="Ankyrin repeat"/>
    <property type="match status" value="1"/>
</dbReference>
<feature type="repeat" description="ANK" evidence="1">
    <location>
        <begin position="89"/>
        <end position="121"/>
    </location>
</feature>
<dbReference type="AlphaFoldDB" id="A0A7I8JW89"/>